<dbReference type="InterPro" id="IPR013691">
    <property type="entry name" value="MeTrfase_14"/>
</dbReference>
<comment type="caution">
    <text evidence="3">The sequence shown here is derived from an EMBL/GenBank/DDBJ whole genome shotgun (WGS) entry which is preliminary data.</text>
</comment>
<dbReference type="GO" id="GO:0008168">
    <property type="term" value="F:methyltransferase activity"/>
    <property type="evidence" value="ECO:0007669"/>
    <property type="project" value="UniProtKB-KW"/>
</dbReference>
<organism evidence="3 4">
    <name type="scientific">Methylocella silvestris</name>
    <dbReference type="NCBI Taxonomy" id="199596"/>
    <lineage>
        <taxon>Bacteria</taxon>
        <taxon>Pseudomonadati</taxon>
        <taxon>Pseudomonadota</taxon>
        <taxon>Alphaproteobacteria</taxon>
        <taxon>Hyphomicrobiales</taxon>
        <taxon>Beijerinckiaceae</taxon>
        <taxon>Methylocella</taxon>
    </lineage>
</organism>
<keyword evidence="3" id="KW-0489">Methyltransferase</keyword>
<dbReference type="Pfam" id="PF13489">
    <property type="entry name" value="Methyltransf_23"/>
    <property type="match status" value="1"/>
</dbReference>
<evidence type="ECO:0000259" key="2">
    <source>
        <dbReference type="Pfam" id="PF08484"/>
    </source>
</evidence>
<dbReference type="RefSeq" id="WP_102844615.1">
    <property type="nucleotide sequence ID" value="NZ_PDZR01000020.1"/>
</dbReference>
<dbReference type="PANTHER" id="PTHR43861">
    <property type="entry name" value="TRANS-ACONITATE 2-METHYLTRANSFERASE-RELATED"/>
    <property type="match status" value="1"/>
</dbReference>
<dbReference type="EMBL" id="PDZR01000020">
    <property type="protein sequence ID" value="PNG25028.1"/>
    <property type="molecule type" value="Genomic_DNA"/>
</dbReference>
<keyword evidence="3" id="KW-0808">Transferase</keyword>
<protein>
    <submittedName>
        <fullName evidence="3">SAM-dependent methyltransferase</fullName>
    </submittedName>
</protein>
<dbReference type="AlphaFoldDB" id="A0A2J7TE32"/>
<dbReference type="GO" id="GO:0032259">
    <property type="term" value="P:methylation"/>
    <property type="evidence" value="ECO:0007669"/>
    <property type="project" value="UniProtKB-KW"/>
</dbReference>
<dbReference type="Gene3D" id="6.10.250.3100">
    <property type="match status" value="1"/>
</dbReference>
<dbReference type="SUPFAM" id="SSF53335">
    <property type="entry name" value="S-adenosyl-L-methionine-dependent methyltransferases"/>
    <property type="match status" value="1"/>
</dbReference>
<evidence type="ECO:0000259" key="1">
    <source>
        <dbReference type="Pfam" id="PF08421"/>
    </source>
</evidence>
<dbReference type="Gene3D" id="6.20.50.110">
    <property type="entry name" value="Methyltransferase, zinc-binding domain"/>
    <property type="match status" value="1"/>
</dbReference>
<reference evidence="3 4" key="1">
    <citation type="submission" date="2017-10" db="EMBL/GenBank/DDBJ databases">
        <title>Genome announcement of Methylocella silvestris TVC from permafrost.</title>
        <authorList>
            <person name="Wang J."/>
            <person name="Geng K."/>
            <person name="Ul-Haque F."/>
            <person name="Crombie A.T."/>
            <person name="Street L.E."/>
            <person name="Wookey P.A."/>
            <person name="Murrell J.C."/>
            <person name="Pratscher J."/>
        </authorList>
    </citation>
    <scope>NUCLEOTIDE SEQUENCE [LARGE SCALE GENOMIC DNA]</scope>
    <source>
        <strain evidence="3 4">TVC</strain>
    </source>
</reference>
<accession>A0A2J7TE32</accession>
<dbReference type="InterPro" id="IPR029063">
    <property type="entry name" value="SAM-dependent_MTases_sf"/>
</dbReference>
<dbReference type="Gene3D" id="3.40.50.150">
    <property type="entry name" value="Vaccinia Virus protein VP39"/>
    <property type="match status" value="1"/>
</dbReference>
<name>A0A2J7TE32_METSI</name>
<sequence length="412" mass="46201">MNHSCRFCGSPLEVTFADLGMSPISNDYVAADKLMAMEPFYPLHAYVCSACLLVQLIDFEKAENLFSNDYAYFSSYSESWLRHAQRYAEAAIEAERLGPQSMVVEIASNDGYLLQYFRKSGIQVLGVEPTANTAKVALEERGVPSEIAFFGRETAQRLVDRGVRADVMAANNVLAHVPDINDFVSGYPILLKPEGVANVEFPHLLRQIEYRQFDTIYHEHFSYLSFTVACKIFAAHAMRVYDVEELSTHGGSLRLYICHENNAARKNTHRVAAMLEQEISAGLQDLETYRLFSKAVIETKCDLLDFLVKAKREGKAVAGYGAPAKGNTLLNYCGVKNDLIEFTVDRSPQKAGKFLPGTRIPILTPDAILARRPDYVLILPWNLKDEIMEQMSAVRTWGGKFVTPIPTVKIFD</sequence>
<gene>
    <name evidence="3" type="ORF">CR492_15365</name>
</gene>
<dbReference type="Gene3D" id="3.40.50.720">
    <property type="entry name" value="NAD(P)-binding Rossmann-like Domain"/>
    <property type="match status" value="1"/>
</dbReference>
<feature type="domain" description="C-methyltransferase" evidence="2">
    <location>
        <begin position="248"/>
        <end position="406"/>
    </location>
</feature>
<evidence type="ECO:0000313" key="4">
    <source>
        <dbReference type="Proteomes" id="UP000236286"/>
    </source>
</evidence>
<dbReference type="Proteomes" id="UP000236286">
    <property type="component" value="Unassembled WGS sequence"/>
</dbReference>
<dbReference type="Pfam" id="PF08421">
    <property type="entry name" value="Methyltransf_13"/>
    <property type="match status" value="1"/>
</dbReference>
<dbReference type="PANTHER" id="PTHR43861:SF5">
    <property type="entry name" value="BLL5978 PROTEIN"/>
    <property type="match status" value="1"/>
</dbReference>
<proteinExistence type="predicted"/>
<feature type="domain" description="Methyltransferase putative zinc binding" evidence="1">
    <location>
        <begin position="5"/>
        <end position="66"/>
    </location>
</feature>
<dbReference type="OrthoDB" id="9815644at2"/>
<dbReference type="InterPro" id="IPR013630">
    <property type="entry name" value="Methyltransf_Zn-bd_dom_put"/>
</dbReference>
<evidence type="ECO:0000313" key="3">
    <source>
        <dbReference type="EMBL" id="PNG25028.1"/>
    </source>
</evidence>
<dbReference type="InterPro" id="IPR038576">
    <property type="entry name" value="Methyltransf_Zn-bd_dom_put_sf"/>
</dbReference>
<dbReference type="Pfam" id="PF08484">
    <property type="entry name" value="Methyltransf_14"/>
    <property type="match status" value="1"/>
</dbReference>